<comment type="caution">
    <text evidence="2">The sequence shown here is derived from an EMBL/GenBank/DDBJ whole genome shotgun (WGS) entry which is preliminary data.</text>
</comment>
<accession>A0A5M8PR74</accession>
<feature type="region of interest" description="Disordered" evidence="1">
    <location>
        <begin position="82"/>
        <end position="112"/>
    </location>
</feature>
<sequence>MCDVDHALCSICCKSGYKLRKWCRAGKKAKQMCNLSFCVAHKVSEKEWVCGRCGHTRQRREAKDMLEKEERMKRLERMEKVRRAMGARTEKMEEVGTPMKARRGTADVRKGSDIKKAMEIGRFVNEEGKESRADSECCGGGGGLMND</sequence>
<feature type="compositionally biased region" description="Basic and acidic residues" evidence="1">
    <location>
        <begin position="125"/>
        <end position="135"/>
    </location>
</feature>
<evidence type="ECO:0000313" key="3">
    <source>
        <dbReference type="Proteomes" id="UP000324767"/>
    </source>
</evidence>
<evidence type="ECO:0000313" key="2">
    <source>
        <dbReference type="EMBL" id="KAA6411455.1"/>
    </source>
</evidence>
<dbReference type="EMBL" id="VXIT01000007">
    <property type="protein sequence ID" value="KAA6411455.1"/>
    <property type="molecule type" value="Genomic_DNA"/>
</dbReference>
<feature type="compositionally biased region" description="Gly residues" evidence="1">
    <location>
        <begin position="138"/>
        <end position="147"/>
    </location>
</feature>
<evidence type="ECO:0000256" key="1">
    <source>
        <dbReference type="SAM" id="MobiDB-lite"/>
    </source>
</evidence>
<dbReference type="AlphaFoldDB" id="A0A5M8PR74"/>
<name>A0A5M8PR74_9LECA</name>
<feature type="compositionally biased region" description="Basic and acidic residues" evidence="1">
    <location>
        <begin position="82"/>
        <end position="94"/>
    </location>
</feature>
<organism evidence="2 3">
    <name type="scientific">Lasallia pustulata</name>
    <dbReference type="NCBI Taxonomy" id="136370"/>
    <lineage>
        <taxon>Eukaryota</taxon>
        <taxon>Fungi</taxon>
        <taxon>Dikarya</taxon>
        <taxon>Ascomycota</taxon>
        <taxon>Pezizomycotina</taxon>
        <taxon>Lecanoromycetes</taxon>
        <taxon>OSLEUM clade</taxon>
        <taxon>Umbilicariomycetidae</taxon>
        <taxon>Umbilicariales</taxon>
        <taxon>Umbilicariaceae</taxon>
        <taxon>Lasallia</taxon>
    </lineage>
</organism>
<gene>
    <name evidence="2" type="ORF">FRX48_04735</name>
</gene>
<reference evidence="2 3" key="1">
    <citation type="submission" date="2019-09" db="EMBL/GenBank/DDBJ databases">
        <title>The hologenome of the rock-dwelling lichen Lasallia pustulata.</title>
        <authorList>
            <person name="Greshake Tzovaras B."/>
            <person name="Segers F."/>
            <person name="Bicker A."/>
            <person name="Dal Grande F."/>
            <person name="Otte J."/>
            <person name="Hankeln T."/>
            <person name="Schmitt I."/>
            <person name="Ebersberger I."/>
        </authorList>
    </citation>
    <scope>NUCLEOTIDE SEQUENCE [LARGE SCALE GENOMIC DNA]</scope>
    <source>
        <strain evidence="2">A1-1</strain>
    </source>
</reference>
<feature type="region of interest" description="Disordered" evidence="1">
    <location>
        <begin position="125"/>
        <end position="147"/>
    </location>
</feature>
<dbReference type="Proteomes" id="UP000324767">
    <property type="component" value="Unassembled WGS sequence"/>
</dbReference>
<proteinExistence type="predicted"/>
<protein>
    <submittedName>
        <fullName evidence="2">Uncharacterized protein</fullName>
    </submittedName>
</protein>